<dbReference type="EC" id="2.7.7.7" evidence="2"/>
<keyword evidence="5" id="KW-0548">Nucleotidyltransferase</keyword>
<feature type="non-terminal residue" evidence="12">
    <location>
        <position position="1"/>
    </location>
</feature>
<dbReference type="GO" id="GO:0003677">
    <property type="term" value="F:DNA binding"/>
    <property type="evidence" value="ECO:0007669"/>
    <property type="project" value="UniProtKB-KW"/>
</dbReference>
<feature type="transmembrane region" description="Helical" evidence="10">
    <location>
        <begin position="212"/>
        <end position="230"/>
    </location>
</feature>
<protein>
    <recommendedName>
        <fullName evidence="3">Probable DNA polymerase</fullName>
        <ecNumber evidence="2">2.7.7.7</ecNumber>
    </recommendedName>
</protein>
<dbReference type="Pfam" id="PF03175">
    <property type="entry name" value="DNA_pol_B_2"/>
    <property type="match status" value="1"/>
</dbReference>
<feature type="domain" description="DNA-directed DNA polymerase family B mitochondria/virus" evidence="11">
    <location>
        <begin position="203"/>
        <end position="610"/>
    </location>
</feature>
<keyword evidence="7" id="KW-0239">DNA-directed DNA polymerase</keyword>
<dbReference type="PANTHER" id="PTHR33568:SF3">
    <property type="entry name" value="DNA-DIRECTED DNA POLYMERASE"/>
    <property type="match status" value="1"/>
</dbReference>
<evidence type="ECO:0000256" key="9">
    <source>
        <dbReference type="ARBA" id="ARBA00049244"/>
    </source>
</evidence>
<dbReference type="Gene3D" id="1.10.287.690">
    <property type="entry name" value="Helix hairpin bin"/>
    <property type="match status" value="1"/>
</dbReference>
<dbReference type="GO" id="GO:0006260">
    <property type="term" value="P:DNA replication"/>
    <property type="evidence" value="ECO:0007669"/>
    <property type="project" value="UniProtKB-KW"/>
</dbReference>
<organism evidence="12">
    <name type="scientific">Cyclocybe aegerita</name>
    <name type="common">Black poplar mushroom</name>
    <name type="synonym">Agrocybe aegerita</name>
    <dbReference type="NCBI Taxonomy" id="1973307"/>
    <lineage>
        <taxon>Eukaryota</taxon>
        <taxon>Fungi</taxon>
        <taxon>Dikarya</taxon>
        <taxon>Basidiomycota</taxon>
        <taxon>Agaricomycotina</taxon>
        <taxon>Agaricomycetes</taxon>
        <taxon>Agaricomycetidae</taxon>
        <taxon>Agaricales</taxon>
        <taxon>Agaricineae</taxon>
        <taxon>Bolbitiaceae</taxon>
        <taxon>Cyclocybe</taxon>
    </lineage>
</organism>
<dbReference type="InterPro" id="IPR012337">
    <property type="entry name" value="RNaseH-like_sf"/>
</dbReference>
<comment type="catalytic activity">
    <reaction evidence="9">
        <text>DNA(n) + a 2'-deoxyribonucleoside 5'-triphosphate = DNA(n+1) + diphosphate</text>
        <dbReference type="Rhea" id="RHEA:22508"/>
        <dbReference type="Rhea" id="RHEA-COMP:17339"/>
        <dbReference type="Rhea" id="RHEA-COMP:17340"/>
        <dbReference type="ChEBI" id="CHEBI:33019"/>
        <dbReference type="ChEBI" id="CHEBI:61560"/>
        <dbReference type="ChEBI" id="CHEBI:173112"/>
        <dbReference type="EC" id="2.7.7.7"/>
    </reaction>
</comment>
<dbReference type="Gene3D" id="4.10.80.20">
    <property type="entry name" value="DNA polymerase, domain 5"/>
    <property type="match status" value="1"/>
</dbReference>
<dbReference type="Gene3D" id="3.90.1600.10">
    <property type="entry name" value="Palm domain of DNA polymerase"/>
    <property type="match status" value="1"/>
</dbReference>
<dbReference type="InterPro" id="IPR023211">
    <property type="entry name" value="DNA_pol_palm_dom_sf"/>
</dbReference>
<evidence type="ECO:0000256" key="6">
    <source>
        <dbReference type="ARBA" id="ARBA00022705"/>
    </source>
</evidence>
<dbReference type="EMBL" id="AF269234">
    <property type="protein sequence ID" value="AAG44763.1"/>
    <property type="molecule type" value="Genomic_DNA"/>
</dbReference>
<evidence type="ECO:0000256" key="4">
    <source>
        <dbReference type="ARBA" id="ARBA00022679"/>
    </source>
</evidence>
<dbReference type="InterPro" id="IPR043502">
    <property type="entry name" value="DNA/RNA_pol_sf"/>
</dbReference>
<dbReference type="SUPFAM" id="SSF56672">
    <property type="entry name" value="DNA/RNA polymerases"/>
    <property type="match status" value="1"/>
</dbReference>
<dbReference type="PANTHER" id="PTHR33568">
    <property type="entry name" value="DNA POLYMERASE"/>
    <property type="match status" value="1"/>
</dbReference>
<keyword evidence="10" id="KW-0472">Membrane</keyword>
<name>Q9G4R3_CYCAE</name>
<evidence type="ECO:0000256" key="7">
    <source>
        <dbReference type="ARBA" id="ARBA00022932"/>
    </source>
</evidence>
<dbReference type="InterPro" id="IPR036397">
    <property type="entry name" value="RNaseH_sf"/>
</dbReference>
<dbReference type="InterPro" id="IPR004868">
    <property type="entry name" value="DNA-dir_DNA_pol_B_mt/vir"/>
</dbReference>
<dbReference type="GO" id="GO:0000166">
    <property type="term" value="F:nucleotide binding"/>
    <property type="evidence" value="ECO:0007669"/>
    <property type="project" value="InterPro"/>
</dbReference>
<evidence type="ECO:0000256" key="10">
    <source>
        <dbReference type="SAM" id="Phobius"/>
    </source>
</evidence>
<evidence type="ECO:0000256" key="1">
    <source>
        <dbReference type="ARBA" id="ARBA00005755"/>
    </source>
</evidence>
<sequence>AYLSTPIQSIIISYGIRAGKIKSELLIENKDTIFQYFHKHKLPIVFNPSEYGKILSKINNLYWIQHSKKISIILENIDNVNKVQYYKEGQLIFSWTDTLLDKNEYFTREINKTTYYFMNKELILQKLVKKTSPMVPSKTAQKRDNKIITMDLETVLIDNKHIPYLLSWYDGNISKSYFISSLDSNLEENILNMISRAMNDLCIRKYRNYKRYIYIILPNLMAIFLVKYLANIGFVDNIIINKGRIITLKFSYNNYSITFRDSYLLLPASLRKLCKSFNNETQKDIFPYLFSDINYVGEVPEYRYFNSISLEEYNNYKDLYKIWNFKEEAIKYCNLDCISLFEILYKFNTLIFNKFELNINKYPTLPSLSLLYLKQNILKMRLYICYQVNSKDIRIGYTGGTTDMYIPLVEKDSKIFGYDFNSLYPFSMKSFKFPIGNPTFFKGDITRINKDAFGFFYCKIITPEYLEHPIIQTHLKTNEGIRTIAPLGTWHDMLFSEEMYNAMKYGYKFEILRGYTFESKNIFSDNINDLFQLRLKYPKTDPMNYIAKILMNSLYGRFGMDDNFTYSDIMDKKDYYQYEKLDKNNSILDVAELNNNKFLVTTKNPKVELDSLLDNGS</sequence>
<keyword evidence="12" id="KW-0496">Mitochondrion</keyword>
<gene>
    <name evidence="12" type="primary">polB-P1</name>
</gene>
<geneLocation type="mitochondrion" evidence="12"/>
<keyword evidence="10" id="KW-0812">Transmembrane</keyword>
<dbReference type="Gene3D" id="3.30.420.10">
    <property type="entry name" value="Ribonuclease H-like superfamily/Ribonuclease H"/>
    <property type="match status" value="1"/>
</dbReference>
<dbReference type="AlphaFoldDB" id="Q9G4R3"/>
<keyword evidence="8" id="KW-0238">DNA-binding</keyword>
<evidence type="ECO:0000256" key="3">
    <source>
        <dbReference type="ARBA" id="ARBA00014385"/>
    </source>
</evidence>
<proteinExistence type="inferred from homology"/>
<evidence type="ECO:0000313" key="12">
    <source>
        <dbReference type="EMBL" id="AAG44763.1"/>
    </source>
</evidence>
<evidence type="ECO:0000256" key="5">
    <source>
        <dbReference type="ARBA" id="ARBA00022695"/>
    </source>
</evidence>
<reference evidence="12" key="1">
    <citation type="journal article" date="2001" name="Appl. Environ. Microbiol.">
        <title>Duplication of a truncated paralog of the family B DNA polymerase gene Aa-polB in the Agrocybe aegerita mitochondrial genome.</title>
        <authorList>
            <person name="Barroso G."/>
            <person name="Bois F."/>
            <person name="Labarere J."/>
        </authorList>
    </citation>
    <scope>NUCLEOTIDE SEQUENCE</scope>
    <source>
        <strain evidence="12">WT-3</strain>
    </source>
</reference>
<keyword evidence="10" id="KW-1133">Transmembrane helix</keyword>
<keyword evidence="6" id="KW-0235">DNA replication</keyword>
<keyword evidence="4" id="KW-0808">Transferase</keyword>
<evidence type="ECO:0000259" key="11">
    <source>
        <dbReference type="Pfam" id="PF03175"/>
    </source>
</evidence>
<comment type="similarity">
    <text evidence="1">Belongs to the DNA polymerase type-B family.</text>
</comment>
<evidence type="ECO:0000256" key="2">
    <source>
        <dbReference type="ARBA" id="ARBA00012417"/>
    </source>
</evidence>
<dbReference type="SUPFAM" id="SSF53098">
    <property type="entry name" value="Ribonuclease H-like"/>
    <property type="match status" value="1"/>
</dbReference>
<accession>Q9G4R3</accession>
<dbReference type="GO" id="GO:0003887">
    <property type="term" value="F:DNA-directed DNA polymerase activity"/>
    <property type="evidence" value="ECO:0007669"/>
    <property type="project" value="UniProtKB-KW"/>
</dbReference>
<dbReference type="Gene3D" id="3.30.1770.10">
    <property type="entry name" value="TPR 1 domain of DNA polymerase"/>
    <property type="match status" value="1"/>
</dbReference>
<evidence type="ECO:0000256" key="8">
    <source>
        <dbReference type="ARBA" id="ARBA00023125"/>
    </source>
</evidence>